<sequence length="422" mass="47571">MSLQTVQNRGIYRGLPTFPDHVKGLTAIITGANGISGQHMLRVLGQSPERWTKIYCLSRRPPMVPGGLPGNAEHVSLDFLKSPEEIAQTLKSKGVKADHIFFYSYIQVDPKPGQGLWSDAEEMTRVNVELLTNFLESLTLASIKPKRFMLQTGAKQYAIHLGPAEVPSFESDPRVTLESNFYYPQEDALFEWCRKQGVHWNVVRPSHIWGAVPDAAMNIGYPLAIYAAVQAKLGRKLEFPGDMVAWQNPVVQSNAMMNSYIEEWAVLTDAAADEAFNAHDGAEFSFSRLWAKMAEWYGTEAKHPDDNAKYMEMKSPYSPPPRGYGEPGLTRVSFTLAQWAKQPEVLQAWKEIAKEHDLMDKELHDQDRIFGFADGVSMRHPLLLSSAKLRKLGFLGYVDTIDSVREVFEHFAKFKMIPPIPN</sequence>
<dbReference type="Proteomes" id="UP000799766">
    <property type="component" value="Unassembled WGS sequence"/>
</dbReference>
<dbReference type="OrthoDB" id="1731983at2759"/>
<name>A0A6A6PDR5_9PEZI</name>
<protein>
    <submittedName>
        <fullName evidence="2">NAD dependent epimerase/dehydratase family protein-like protein</fullName>
    </submittedName>
</protein>
<dbReference type="PANTHER" id="PTHR32487">
    <property type="entry name" value="3-OXO-DELTA(4,5)-STEROID 5-BETA-REDUCTASE"/>
    <property type="match status" value="1"/>
</dbReference>
<proteinExistence type="predicted"/>
<dbReference type="Pfam" id="PF22917">
    <property type="entry name" value="PRISE"/>
    <property type="match status" value="1"/>
</dbReference>
<evidence type="ECO:0000313" key="3">
    <source>
        <dbReference type="Proteomes" id="UP000799766"/>
    </source>
</evidence>
<dbReference type="EMBL" id="MU001670">
    <property type="protein sequence ID" value="KAF2461897.1"/>
    <property type="molecule type" value="Genomic_DNA"/>
</dbReference>
<evidence type="ECO:0000313" key="2">
    <source>
        <dbReference type="EMBL" id="KAF2461897.1"/>
    </source>
</evidence>
<dbReference type="AlphaFoldDB" id="A0A6A6PDR5"/>
<gene>
    <name evidence="2" type="ORF">BDY21DRAFT_277370</name>
</gene>
<evidence type="ECO:0000259" key="1">
    <source>
        <dbReference type="Pfam" id="PF22917"/>
    </source>
</evidence>
<feature type="domain" description="PRISE-like Rossmann-fold" evidence="1">
    <location>
        <begin position="29"/>
        <end position="305"/>
    </location>
</feature>
<dbReference type="InterPro" id="IPR036291">
    <property type="entry name" value="NAD(P)-bd_dom_sf"/>
</dbReference>
<dbReference type="InterPro" id="IPR055222">
    <property type="entry name" value="PRISE-like_Rossmann-fold"/>
</dbReference>
<reference evidence="2" key="1">
    <citation type="journal article" date="2020" name="Stud. Mycol.">
        <title>101 Dothideomycetes genomes: a test case for predicting lifestyles and emergence of pathogens.</title>
        <authorList>
            <person name="Haridas S."/>
            <person name="Albert R."/>
            <person name="Binder M."/>
            <person name="Bloem J."/>
            <person name="Labutti K."/>
            <person name="Salamov A."/>
            <person name="Andreopoulos B."/>
            <person name="Baker S."/>
            <person name="Barry K."/>
            <person name="Bills G."/>
            <person name="Bluhm B."/>
            <person name="Cannon C."/>
            <person name="Castanera R."/>
            <person name="Culley D."/>
            <person name="Daum C."/>
            <person name="Ezra D."/>
            <person name="Gonzalez J."/>
            <person name="Henrissat B."/>
            <person name="Kuo A."/>
            <person name="Liang C."/>
            <person name="Lipzen A."/>
            <person name="Lutzoni F."/>
            <person name="Magnuson J."/>
            <person name="Mondo S."/>
            <person name="Nolan M."/>
            <person name="Ohm R."/>
            <person name="Pangilinan J."/>
            <person name="Park H.-J."/>
            <person name="Ramirez L."/>
            <person name="Alfaro M."/>
            <person name="Sun H."/>
            <person name="Tritt A."/>
            <person name="Yoshinaga Y."/>
            <person name="Zwiers L.-H."/>
            <person name="Turgeon B."/>
            <person name="Goodwin S."/>
            <person name="Spatafora J."/>
            <person name="Crous P."/>
            <person name="Grigoriev I."/>
        </authorList>
    </citation>
    <scope>NUCLEOTIDE SEQUENCE</scope>
    <source>
        <strain evidence="2">ATCC 16933</strain>
    </source>
</reference>
<keyword evidence="3" id="KW-1185">Reference proteome</keyword>
<dbReference type="CDD" id="cd08948">
    <property type="entry name" value="5beta-POR_like_SDR_a"/>
    <property type="match status" value="1"/>
</dbReference>
<dbReference type="Gene3D" id="3.40.50.720">
    <property type="entry name" value="NAD(P)-binding Rossmann-like Domain"/>
    <property type="match status" value="1"/>
</dbReference>
<organism evidence="2 3">
    <name type="scientific">Lineolata rhizophorae</name>
    <dbReference type="NCBI Taxonomy" id="578093"/>
    <lineage>
        <taxon>Eukaryota</taxon>
        <taxon>Fungi</taxon>
        <taxon>Dikarya</taxon>
        <taxon>Ascomycota</taxon>
        <taxon>Pezizomycotina</taxon>
        <taxon>Dothideomycetes</taxon>
        <taxon>Dothideomycetes incertae sedis</taxon>
        <taxon>Lineolatales</taxon>
        <taxon>Lineolataceae</taxon>
        <taxon>Lineolata</taxon>
    </lineage>
</organism>
<dbReference type="PANTHER" id="PTHR32487:SF29">
    <property type="entry name" value="NAD-DEPENDENT EPIMERASE_DEHYDRATASE DOMAIN-CONTAINING PROTEIN"/>
    <property type="match status" value="1"/>
</dbReference>
<dbReference type="SUPFAM" id="SSF51735">
    <property type="entry name" value="NAD(P)-binding Rossmann-fold domains"/>
    <property type="match status" value="1"/>
</dbReference>
<accession>A0A6A6PDR5</accession>